<dbReference type="Proteomes" id="UP000010824">
    <property type="component" value="Chromosome"/>
</dbReference>
<keyword evidence="8" id="KW-1185">Reference proteome</keyword>
<dbReference type="SUPFAM" id="SSF55469">
    <property type="entry name" value="FMN-dependent nitroreductase-like"/>
    <property type="match status" value="1"/>
</dbReference>
<dbReference type="Gene3D" id="3.40.109.10">
    <property type="entry name" value="NADH Oxidase"/>
    <property type="match status" value="1"/>
</dbReference>
<keyword evidence="5" id="KW-0560">Oxidoreductase</keyword>
<keyword evidence="4" id="KW-0288">FMN</keyword>
<dbReference type="EMBL" id="CP003167">
    <property type="protein sequence ID" value="AGB03498.1"/>
    <property type="molecule type" value="Genomic_DNA"/>
</dbReference>
<dbReference type="HOGENOM" id="CLU_070764_7_1_2"/>
<comment type="similarity">
    <text evidence="2">Belongs to the nitroreductase family.</text>
</comment>
<evidence type="ECO:0000313" key="8">
    <source>
        <dbReference type="Proteomes" id="UP000010824"/>
    </source>
</evidence>
<accession>L0HJK2</accession>
<dbReference type="RefSeq" id="WP_015286460.1">
    <property type="nucleotide sequence ID" value="NC_019943.1"/>
</dbReference>
<dbReference type="InParanoid" id="L0HJK2"/>
<dbReference type="GeneID" id="14309896"/>
<protein>
    <submittedName>
        <fullName evidence="7">Nitroreductase</fullName>
    </submittedName>
</protein>
<feature type="domain" description="Nitroreductase" evidence="6">
    <location>
        <begin position="81"/>
        <end position="143"/>
    </location>
</feature>
<sequence length="168" mass="18649">MNVVTTLIKSRHSVRKYKPDPLDERAIQDALECAALAPTARNVQPWLFGVVRDKHVLKTIAGLAANGPFIADCAACFFVFCERKELYYLEDGCAATENLILALQAYGISSCWVAGDKKEYAEPVRKLLNVPETYTLVSLVAAGIPAEVTIAPKKPLKKLVFFEQYKKE</sequence>
<proteinExistence type="inferred from homology"/>
<dbReference type="InterPro" id="IPR029479">
    <property type="entry name" value="Nitroreductase"/>
</dbReference>
<keyword evidence="3" id="KW-0285">Flavoprotein</keyword>
<reference evidence="8" key="1">
    <citation type="submission" date="2011-12" db="EMBL/GenBank/DDBJ databases">
        <title>Complete sequence of Methanoregula formicicum SMSP.</title>
        <authorList>
            <person name="Lucas S."/>
            <person name="Han J."/>
            <person name="Lapidus A."/>
            <person name="Cheng J.-F."/>
            <person name="Goodwin L."/>
            <person name="Pitluck S."/>
            <person name="Peters L."/>
            <person name="Ovchinnikova G."/>
            <person name="Teshima H."/>
            <person name="Detter J.C."/>
            <person name="Han C."/>
            <person name="Tapia R."/>
            <person name="Land M."/>
            <person name="Hauser L."/>
            <person name="Kyrpides N."/>
            <person name="Ivanova N."/>
            <person name="Pagani I."/>
            <person name="Imachi H."/>
            <person name="Tamaki H."/>
            <person name="Sekiguchi Y."/>
            <person name="Kamagata Y."/>
            <person name="Cadillo-Quiroz H."/>
            <person name="Zinder S."/>
            <person name="Liu W.-T."/>
            <person name="Woyke T."/>
        </authorList>
    </citation>
    <scope>NUCLEOTIDE SEQUENCE [LARGE SCALE GENOMIC DNA]</scope>
    <source>
        <strain evidence="8">DSM 22288 / NBRC 105244 / SMSP</strain>
    </source>
</reference>
<dbReference type="OrthoDB" id="105365at2157"/>
<evidence type="ECO:0000256" key="3">
    <source>
        <dbReference type="ARBA" id="ARBA00022630"/>
    </source>
</evidence>
<dbReference type="Pfam" id="PF00881">
    <property type="entry name" value="Nitroreductase"/>
    <property type="match status" value="2"/>
</dbReference>
<name>L0HJK2_METFS</name>
<dbReference type="AlphaFoldDB" id="L0HJK2"/>
<evidence type="ECO:0000256" key="1">
    <source>
        <dbReference type="ARBA" id="ARBA00001917"/>
    </source>
</evidence>
<dbReference type="GO" id="GO:0016491">
    <property type="term" value="F:oxidoreductase activity"/>
    <property type="evidence" value="ECO:0007669"/>
    <property type="project" value="UniProtKB-KW"/>
</dbReference>
<dbReference type="InterPro" id="IPR000415">
    <property type="entry name" value="Nitroreductase-like"/>
</dbReference>
<dbReference type="KEGG" id="mfo:Metfor_2504"/>
<evidence type="ECO:0000256" key="2">
    <source>
        <dbReference type="ARBA" id="ARBA00007118"/>
    </source>
</evidence>
<evidence type="ECO:0000256" key="4">
    <source>
        <dbReference type="ARBA" id="ARBA00022643"/>
    </source>
</evidence>
<evidence type="ECO:0000313" key="7">
    <source>
        <dbReference type="EMBL" id="AGB03498.1"/>
    </source>
</evidence>
<evidence type="ECO:0000259" key="6">
    <source>
        <dbReference type="Pfam" id="PF00881"/>
    </source>
</evidence>
<reference evidence="7 8" key="2">
    <citation type="journal article" date="2014" name="Genome Announc.">
        <title>Complete Genome Sequence of Methanoregula formicica SMSPT, a Mesophilic Hydrogenotrophic Methanogen Isolated from a Methanogenic Upflow Anaerobic Sludge Blanket Reactor.</title>
        <authorList>
            <person name="Yamamoto K."/>
            <person name="Tamaki H."/>
            <person name="Cadillo-Quiroz H."/>
            <person name="Imachi H."/>
            <person name="Kyrpides N."/>
            <person name="Woyke T."/>
            <person name="Goodwin L."/>
            <person name="Zinder S.H."/>
            <person name="Kamagata Y."/>
            <person name="Liu W.T."/>
        </authorList>
    </citation>
    <scope>NUCLEOTIDE SEQUENCE [LARGE SCALE GENOMIC DNA]</scope>
    <source>
        <strain evidence="8">DSM 22288 / NBRC 105244 / SMSP</strain>
    </source>
</reference>
<feature type="domain" description="Nitroreductase" evidence="6">
    <location>
        <begin position="8"/>
        <end position="67"/>
    </location>
</feature>
<dbReference type="PANTHER" id="PTHR43673:SF2">
    <property type="entry name" value="NITROREDUCTASE"/>
    <property type="match status" value="1"/>
</dbReference>
<dbReference type="eggNOG" id="arCOG00288">
    <property type="taxonomic scope" value="Archaea"/>
</dbReference>
<comment type="cofactor">
    <cofactor evidence="1">
        <name>FMN</name>
        <dbReference type="ChEBI" id="CHEBI:58210"/>
    </cofactor>
</comment>
<gene>
    <name evidence="7" type="ordered locus">Metfor_2504</name>
</gene>
<dbReference type="PANTHER" id="PTHR43673">
    <property type="entry name" value="NAD(P)H NITROREDUCTASE YDGI-RELATED"/>
    <property type="match status" value="1"/>
</dbReference>
<evidence type="ECO:0000256" key="5">
    <source>
        <dbReference type="ARBA" id="ARBA00023002"/>
    </source>
</evidence>
<dbReference type="STRING" id="593750.Metfor_2504"/>
<organism evidence="7 8">
    <name type="scientific">Methanoregula formicica (strain DSM 22288 / NBRC 105244 / SMSP)</name>
    <dbReference type="NCBI Taxonomy" id="593750"/>
    <lineage>
        <taxon>Archaea</taxon>
        <taxon>Methanobacteriati</taxon>
        <taxon>Methanobacteriota</taxon>
        <taxon>Stenosarchaea group</taxon>
        <taxon>Methanomicrobia</taxon>
        <taxon>Methanomicrobiales</taxon>
        <taxon>Methanoregulaceae</taxon>
        <taxon>Methanoregula</taxon>
    </lineage>
</organism>